<dbReference type="RefSeq" id="WP_344786771.1">
    <property type="nucleotide sequence ID" value="NZ_BAABCA010000002.1"/>
</dbReference>
<keyword evidence="2" id="KW-1185">Reference proteome</keyword>
<dbReference type="EMBL" id="BAABCA010000002">
    <property type="protein sequence ID" value="GAA4232619.1"/>
    <property type="molecule type" value="Genomic_DNA"/>
</dbReference>
<evidence type="ECO:0000313" key="2">
    <source>
        <dbReference type="Proteomes" id="UP001501496"/>
    </source>
</evidence>
<evidence type="ECO:0000313" key="1">
    <source>
        <dbReference type="EMBL" id="GAA4232619.1"/>
    </source>
</evidence>
<organism evidence="1 2">
    <name type="scientific">Postechiella marina</name>
    <dbReference type="NCBI Taxonomy" id="943941"/>
    <lineage>
        <taxon>Bacteria</taxon>
        <taxon>Pseudomonadati</taxon>
        <taxon>Bacteroidota</taxon>
        <taxon>Flavobacteriia</taxon>
        <taxon>Flavobacteriales</taxon>
        <taxon>Flavobacteriaceae</taxon>
        <taxon>Postechiella</taxon>
    </lineage>
</organism>
<gene>
    <name evidence="1" type="ORF">GCM10022291_07780</name>
</gene>
<dbReference type="Proteomes" id="UP001501496">
    <property type="component" value="Unassembled WGS sequence"/>
</dbReference>
<proteinExistence type="predicted"/>
<protein>
    <submittedName>
        <fullName evidence="1">Uncharacterized protein</fullName>
    </submittedName>
</protein>
<name>A0ABP8C2U4_9FLAO</name>
<reference evidence="2" key="1">
    <citation type="journal article" date="2019" name="Int. J. Syst. Evol. Microbiol.">
        <title>The Global Catalogue of Microorganisms (GCM) 10K type strain sequencing project: providing services to taxonomists for standard genome sequencing and annotation.</title>
        <authorList>
            <consortium name="The Broad Institute Genomics Platform"/>
            <consortium name="The Broad Institute Genome Sequencing Center for Infectious Disease"/>
            <person name="Wu L."/>
            <person name="Ma J."/>
        </authorList>
    </citation>
    <scope>NUCLEOTIDE SEQUENCE [LARGE SCALE GENOMIC DNA]</scope>
    <source>
        <strain evidence="2">JCM 17630</strain>
    </source>
</reference>
<sequence length="111" mass="12912">MLLKKRIYDTALLDVYVNTEASIGHVFAFLWPQINCRIGQLNKVAESVATQNSAKTKTKLNEIFIEYYLGMKLFAYKVIIQDNLFNRATNLRGNSISNLAFYNVFRIQFFF</sequence>
<accession>A0ABP8C2U4</accession>
<comment type="caution">
    <text evidence="1">The sequence shown here is derived from an EMBL/GenBank/DDBJ whole genome shotgun (WGS) entry which is preliminary data.</text>
</comment>